<feature type="non-terminal residue" evidence="1">
    <location>
        <position position="1"/>
    </location>
</feature>
<dbReference type="OrthoDB" id="417060at2759"/>
<dbReference type="AlphaFoldDB" id="A0A812L695"/>
<accession>A0A812L695</accession>
<evidence type="ECO:0000313" key="1">
    <source>
        <dbReference type="EMBL" id="CAE7236544.1"/>
    </source>
</evidence>
<comment type="caution">
    <text evidence="1">The sequence shown here is derived from an EMBL/GenBank/DDBJ whole genome shotgun (WGS) entry which is preliminary data.</text>
</comment>
<proteinExistence type="predicted"/>
<reference evidence="1" key="1">
    <citation type="submission" date="2021-02" db="EMBL/GenBank/DDBJ databases">
        <authorList>
            <person name="Dougan E. K."/>
            <person name="Rhodes N."/>
            <person name="Thang M."/>
            <person name="Chan C."/>
        </authorList>
    </citation>
    <scope>NUCLEOTIDE SEQUENCE</scope>
</reference>
<dbReference type="EMBL" id="CAJNDS010000833">
    <property type="protein sequence ID" value="CAE7236544.1"/>
    <property type="molecule type" value="Genomic_DNA"/>
</dbReference>
<name>A0A812L695_9DINO</name>
<dbReference type="Proteomes" id="UP000604046">
    <property type="component" value="Unassembled WGS sequence"/>
</dbReference>
<organism evidence="1 2">
    <name type="scientific">Symbiodinium natans</name>
    <dbReference type="NCBI Taxonomy" id="878477"/>
    <lineage>
        <taxon>Eukaryota</taxon>
        <taxon>Sar</taxon>
        <taxon>Alveolata</taxon>
        <taxon>Dinophyceae</taxon>
        <taxon>Suessiales</taxon>
        <taxon>Symbiodiniaceae</taxon>
        <taxon>Symbiodinium</taxon>
    </lineage>
</organism>
<sequence>VGSSITLETYGCLRQHRSSFYDSKYGSPKSQAKCSLSWPIGAYACVVRLSWQETTHMQAPVRFDHDKHLRKMKSFLKDFMGACPNRDVEAAPFNFQDRVESVVPSSHRCWSPSML</sequence>
<protein>
    <submittedName>
        <fullName evidence="1">Uncharacterized protein</fullName>
    </submittedName>
</protein>
<gene>
    <name evidence="1" type="ORF">SNAT2548_LOCUS10196</name>
</gene>
<keyword evidence="2" id="KW-1185">Reference proteome</keyword>
<evidence type="ECO:0000313" key="2">
    <source>
        <dbReference type="Proteomes" id="UP000604046"/>
    </source>
</evidence>